<proteinExistence type="predicted"/>
<sequence>MSNLNIHILSTVSPFLFLTVINCSAPFETSFGASLYSFYIHY</sequence>
<accession>A0A0A8YVK0</accession>
<name>A0A0A8YVK0_ARUDO</name>
<dbReference type="AlphaFoldDB" id="A0A0A8YVK0"/>
<reference evidence="1" key="1">
    <citation type="submission" date="2014-09" db="EMBL/GenBank/DDBJ databases">
        <authorList>
            <person name="Magalhaes I.L.F."/>
            <person name="Oliveira U."/>
            <person name="Santos F.R."/>
            <person name="Vidigal T.H.D.A."/>
            <person name="Brescovit A.D."/>
            <person name="Santos A.J."/>
        </authorList>
    </citation>
    <scope>NUCLEOTIDE SEQUENCE</scope>
    <source>
        <tissue evidence="1">Shoot tissue taken approximately 20 cm above the soil surface</tissue>
    </source>
</reference>
<reference evidence="1" key="2">
    <citation type="journal article" date="2015" name="Data Brief">
        <title>Shoot transcriptome of the giant reed, Arundo donax.</title>
        <authorList>
            <person name="Barrero R.A."/>
            <person name="Guerrero F.D."/>
            <person name="Moolhuijzen P."/>
            <person name="Goolsby J.A."/>
            <person name="Tidwell J."/>
            <person name="Bellgard S.E."/>
            <person name="Bellgard M.I."/>
        </authorList>
    </citation>
    <scope>NUCLEOTIDE SEQUENCE</scope>
    <source>
        <tissue evidence="1">Shoot tissue taken approximately 20 cm above the soil surface</tissue>
    </source>
</reference>
<evidence type="ECO:0000313" key="1">
    <source>
        <dbReference type="EMBL" id="JAD26612.1"/>
    </source>
</evidence>
<protein>
    <submittedName>
        <fullName evidence="1">Uncharacterized protein</fullName>
    </submittedName>
</protein>
<dbReference type="EMBL" id="GBRH01271283">
    <property type="protein sequence ID" value="JAD26612.1"/>
    <property type="molecule type" value="Transcribed_RNA"/>
</dbReference>
<organism evidence="1">
    <name type="scientific">Arundo donax</name>
    <name type="common">Giant reed</name>
    <name type="synonym">Donax arundinaceus</name>
    <dbReference type="NCBI Taxonomy" id="35708"/>
    <lineage>
        <taxon>Eukaryota</taxon>
        <taxon>Viridiplantae</taxon>
        <taxon>Streptophyta</taxon>
        <taxon>Embryophyta</taxon>
        <taxon>Tracheophyta</taxon>
        <taxon>Spermatophyta</taxon>
        <taxon>Magnoliopsida</taxon>
        <taxon>Liliopsida</taxon>
        <taxon>Poales</taxon>
        <taxon>Poaceae</taxon>
        <taxon>PACMAD clade</taxon>
        <taxon>Arundinoideae</taxon>
        <taxon>Arundineae</taxon>
        <taxon>Arundo</taxon>
    </lineage>
</organism>